<dbReference type="PANTHER" id="PTHR30619">
    <property type="entry name" value="DNA INTERNALIZATION/COMPETENCE PROTEIN COMEC/REC2"/>
    <property type="match status" value="1"/>
</dbReference>
<dbReference type="EMBL" id="CP006934">
    <property type="protein sequence ID" value="AHI53882.1"/>
    <property type="molecule type" value="Genomic_DNA"/>
</dbReference>
<dbReference type="PANTHER" id="PTHR30619:SF7">
    <property type="entry name" value="BETA-LACTAMASE DOMAIN PROTEIN"/>
    <property type="match status" value="1"/>
</dbReference>
<keyword evidence="3" id="KW-1185">Reference proteome</keyword>
<dbReference type="AlphaFoldDB" id="W6AA04"/>
<keyword evidence="1" id="KW-0812">Transmembrane</keyword>
<dbReference type="HOGENOM" id="CLU_463682_0_0_14"/>
<protein>
    <submittedName>
        <fullName evidence="2">DNA uptake protein</fullName>
    </submittedName>
</protein>
<dbReference type="SUPFAM" id="SSF56281">
    <property type="entry name" value="Metallo-hydrolase/oxidoreductase"/>
    <property type="match status" value="1"/>
</dbReference>
<dbReference type="PATRIC" id="fig|1276257.3.peg.485"/>
<accession>W6AA04</accession>
<dbReference type="InterPro" id="IPR036866">
    <property type="entry name" value="RibonucZ/Hydroxyglut_hydro"/>
</dbReference>
<feature type="transmembrane region" description="Helical" evidence="1">
    <location>
        <begin position="331"/>
        <end position="349"/>
    </location>
</feature>
<dbReference type="eggNOG" id="COG2333">
    <property type="taxonomic scope" value="Bacteria"/>
</dbReference>
<feature type="transmembrane region" description="Helical" evidence="1">
    <location>
        <begin position="290"/>
        <end position="319"/>
    </location>
</feature>
<dbReference type="STRING" id="1276257.SSABA_v1c04750"/>
<dbReference type="Proteomes" id="UP000019265">
    <property type="component" value="Chromosome"/>
</dbReference>
<feature type="transmembrane region" description="Helical" evidence="1">
    <location>
        <begin position="250"/>
        <end position="275"/>
    </location>
</feature>
<feature type="transmembrane region" description="Helical" evidence="1">
    <location>
        <begin position="209"/>
        <end position="229"/>
    </location>
</feature>
<dbReference type="Gene3D" id="3.60.15.10">
    <property type="entry name" value="Ribonuclease Z/Hydroxyacylglutathione hydrolase-like"/>
    <property type="match status" value="2"/>
</dbReference>
<keyword evidence="1" id="KW-0472">Membrane</keyword>
<evidence type="ECO:0000256" key="1">
    <source>
        <dbReference type="SAM" id="Phobius"/>
    </source>
</evidence>
<feature type="transmembrane region" description="Helical" evidence="1">
    <location>
        <begin position="63"/>
        <end position="79"/>
    </location>
</feature>
<proteinExistence type="predicted"/>
<feature type="transmembrane region" description="Helical" evidence="1">
    <location>
        <begin position="355"/>
        <end position="374"/>
    </location>
</feature>
<evidence type="ECO:0000313" key="3">
    <source>
        <dbReference type="Proteomes" id="UP000019265"/>
    </source>
</evidence>
<name>W6AA04_9MOLU</name>
<reference evidence="2 3" key="1">
    <citation type="journal article" date="2014" name="Genome Biol. Evol.">
        <title>Molecular evolution of the substrate utilization strategies and putative virulence factors in mosquito-associated Spiroplasma species.</title>
        <authorList>
            <person name="Chang T.H."/>
            <person name="Lo W.S."/>
            <person name="Ku C."/>
            <person name="Chen L.L."/>
            <person name="Kuo C.H."/>
        </authorList>
    </citation>
    <scope>NUCLEOTIDE SEQUENCE [LARGE SCALE GENOMIC DNA]</scope>
    <source>
        <strain evidence="2">Ar-1343</strain>
    </source>
</reference>
<feature type="transmembrane region" description="Helical" evidence="1">
    <location>
        <begin position="411"/>
        <end position="430"/>
    </location>
</feature>
<feature type="transmembrane region" description="Helical" evidence="1">
    <location>
        <begin position="39"/>
        <end position="56"/>
    </location>
</feature>
<organism evidence="2 3">
    <name type="scientific">Spiroplasma sabaudiense Ar-1343</name>
    <dbReference type="NCBI Taxonomy" id="1276257"/>
    <lineage>
        <taxon>Bacteria</taxon>
        <taxon>Bacillati</taxon>
        <taxon>Mycoplasmatota</taxon>
        <taxon>Mollicutes</taxon>
        <taxon>Entomoplasmatales</taxon>
        <taxon>Spiroplasmataceae</taxon>
        <taxon>Spiroplasma</taxon>
    </lineage>
</organism>
<dbReference type="KEGG" id="ssab:SSABA_v1c04750"/>
<keyword evidence="1" id="KW-1133">Transmembrane helix</keyword>
<sequence length="692" mass="81995">MKKNFLKNILKKYFFKINLLFIFFILIILVIWFFFQKNLFFKILAVACFIFYSLYLIKINFKYCFYIIAAVLLIGTSIIKNNDLSISRLENSYGTIAETSNNYSIININHKKYLLKEFENEKIIGQEVLVSCDVELVKNHSNIYQFNFQKFLLGKNVKQALKNCSKNIIVKNNFQTNFIKKNYSNNLWLQSVILPKNSDNELTSTYKNLGLNFLFNVNGYLISTAYYLIDKIFWKWKKWNKLKSILLIPLIANIIILNFPLEIFRVFLSCCFNIFSSNYKIKINFWNKNVTIWICLLFLNPMWFLSTGFLYNFIIALFANFYYKNRKNKTFLKNLFFWSSLIIPLQAFLNYDIKFLLIFFQILIQPFLAILLFITEMTFLIPKVEIIYNFFYNLSLNVAKLFSAINLTWNIGFIEIGYYFIYYCLLYLFLKIEYRLILKTNLFLIQLILVASTININKFRNNENSITMINVGNGNSFFLHDSRGVNIFFDIGSGIGKPVTTDKDFLKFYGFNIIDAIFISHTDQDHNNNIQSVMKNNIIKAIYKNDYFFREINIKHINIKNFEFYNERNPNDSSQVLYVNWNNLKLLFTGDLPKRIEQQLIKDQNFVKLFESRGVDFLQVPHHGSKTSSSKDFIKLINPKYCFISGEHKGRLQFPNQQTIETLKLNNCRTYSTLGQNTIKFQPNSKNKIKFL</sequence>
<dbReference type="InterPro" id="IPR052159">
    <property type="entry name" value="Competence_DNA_uptake"/>
</dbReference>
<gene>
    <name evidence="2" type="ORF">SSABA_v1c04750</name>
</gene>
<feature type="transmembrane region" description="Helical" evidence="1">
    <location>
        <begin position="12"/>
        <end position="33"/>
    </location>
</feature>
<evidence type="ECO:0000313" key="2">
    <source>
        <dbReference type="EMBL" id="AHI53882.1"/>
    </source>
</evidence>